<dbReference type="GO" id="GO:0005737">
    <property type="term" value="C:cytoplasm"/>
    <property type="evidence" value="ECO:0007669"/>
    <property type="project" value="TreeGrafter"/>
</dbReference>
<proteinExistence type="predicted"/>
<dbReference type="SUPFAM" id="SSF51905">
    <property type="entry name" value="FAD/NAD(P)-binding domain"/>
    <property type="match status" value="1"/>
</dbReference>
<comment type="caution">
    <text evidence="2">The sequence shown here is derived from an EMBL/GenBank/DDBJ whole genome shotgun (WGS) entry which is preliminary data.</text>
</comment>
<feature type="domain" description="FAD dependent oxidoreductase" evidence="1">
    <location>
        <begin position="28"/>
        <end position="126"/>
    </location>
</feature>
<dbReference type="Gene3D" id="3.50.50.60">
    <property type="entry name" value="FAD/NAD(P)-binding domain"/>
    <property type="match status" value="1"/>
</dbReference>
<evidence type="ECO:0000259" key="1">
    <source>
        <dbReference type="Pfam" id="PF01266"/>
    </source>
</evidence>
<name>A0A9P4S6K7_9PEZI</name>
<reference evidence="2" key="1">
    <citation type="journal article" date="2020" name="Stud. Mycol.">
        <title>101 Dothideomycetes genomes: a test case for predicting lifestyles and emergence of pathogens.</title>
        <authorList>
            <person name="Haridas S."/>
            <person name="Albert R."/>
            <person name="Binder M."/>
            <person name="Bloem J."/>
            <person name="Labutti K."/>
            <person name="Salamov A."/>
            <person name="Andreopoulos B."/>
            <person name="Baker S."/>
            <person name="Barry K."/>
            <person name="Bills G."/>
            <person name="Bluhm B."/>
            <person name="Cannon C."/>
            <person name="Castanera R."/>
            <person name="Culley D."/>
            <person name="Daum C."/>
            <person name="Ezra D."/>
            <person name="Gonzalez J."/>
            <person name="Henrissat B."/>
            <person name="Kuo A."/>
            <person name="Liang C."/>
            <person name="Lipzen A."/>
            <person name="Lutzoni F."/>
            <person name="Magnuson J."/>
            <person name="Mondo S."/>
            <person name="Nolan M."/>
            <person name="Ohm R."/>
            <person name="Pangilinan J."/>
            <person name="Park H.-J."/>
            <person name="Ramirez L."/>
            <person name="Alfaro M."/>
            <person name="Sun H."/>
            <person name="Tritt A."/>
            <person name="Yoshinaga Y."/>
            <person name="Zwiers L.-H."/>
            <person name="Turgeon B."/>
            <person name="Goodwin S."/>
            <person name="Spatafora J."/>
            <person name="Crous P."/>
            <person name="Grigoriev I."/>
        </authorList>
    </citation>
    <scope>NUCLEOTIDE SEQUENCE</scope>
    <source>
        <strain evidence="2">CBS 101060</strain>
    </source>
</reference>
<accession>A0A9P4S6K7</accession>
<sequence>MTGLLRIVQRIFQVRDSSPSLRESSSSIILGAGVIGLSTAYYLAVAQHDPGASYNKKNRVITVVERCSRIAAGASSQCEGVLGEFGFDEVEPLARLSIDLYARMAKAYNETGKLGFSKLKTYVIFSDGYDPNNSQLIFLVEEQEDLSMLPSWLTVPSDWQTGFRELESAKRIATSPDDVKIDSKVIHESKSLTSDYIKYTPDKNLEIIASGRAYMPKTTTGIPIITELLWNGIFGDAGPTHASGVFLNLGHHLDGFTLGLSSGKVMNELVFGQKTSVDVTPSGFPKPNNDLEHYVE</sequence>
<dbReference type="PANTHER" id="PTHR13847">
    <property type="entry name" value="SARCOSINE DEHYDROGENASE-RELATED"/>
    <property type="match status" value="1"/>
</dbReference>
<dbReference type="AlphaFoldDB" id="A0A9P4S6K7"/>
<dbReference type="EMBL" id="MU006105">
    <property type="protein sequence ID" value="KAF2835998.1"/>
    <property type="molecule type" value="Genomic_DNA"/>
</dbReference>
<dbReference type="OrthoDB" id="5425653at2759"/>
<dbReference type="InterPro" id="IPR036188">
    <property type="entry name" value="FAD/NAD-bd_sf"/>
</dbReference>
<protein>
    <recommendedName>
        <fullName evidence="1">FAD dependent oxidoreductase domain-containing protein</fullName>
    </recommendedName>
</protein>
<dbReference type="Pfam" id="PF01266">
    <property type="entry name" value="DAO"/>
    <property type="match status" value="1"/>
</dbReference>
<organism evidence="2 3">
    <name type="scientific">Patellaria atrata CBS 101060</name>
    <dbReference type="NCBI Taxonomy" id="1346257"/>
    <lineage>
        <taxon>Eukaryota</taxon>
        <taxon>Fungi</taxon>
        <taxon>Dikarya</taxon>
        <taxon>Ascomycota</taxon>
        <taxon>Pezizomycotina</taxon>
        <taxon>Dothideomycetes</taxon>
        <taxon>Dothideomycetes incertae sedis</taxon>
        <taxon>Patellariales</taxon>
        <taxon>Patellariaceae</taxon>
        <taxon>Patellaria</taxon>
    </lineage>
</organism>
<gene>
    <name evidence="2" type="ORF">M501DRAFT_1019216</name>
</gene>
<evidence type="ECO:0000313" key="2">
    <source>
        <dbReference type="EMBL" id="KAF2835998.1"/>
    </source>
</evidence>
<keyword evidence="3" id="KW-1185">Reference proteome</keyword>
<dbReference type="InterPro" id="IPR006076">
    <property type="entry name" value="FAD-dep_OxRdtase"/>
</dbReference>
<evidence type="ECO:0000313" key="3">
    <source>
        <dbReference type="Proteomes" id="UP000799429"/>
    </source>
</evidence>
<dbReference type="Proteomes" id="UP000799429">
    <property type="component" value="Unassembled WGS sequence"/>
</dbReference>